<organism evidence="1">
    <name type="scientific">viral metagenome</name>
    <dbReference type="NCBI Taxonomy" id="1070528"/>
    <lineage>
        <taxon>unclassified sequences</taxon>
        <taxon>metagenomes</taxon>
        <taxon>organismal metagenomes</taxon>
    </lineage>
</organism>
<reference evidence="1" key="1">
    <citation type="submission" date="2020-03" db="EMBL/GenBank/DDBJ databases">
        <title>The deep terrestrial virosphere.</title>
        <authorList>
            <person name="Holmfeldt K."/>
            <person name="Nilsson E."/>
            <person name="Simone D."/>
            <person name="Lopez-Fernandez M."/>
            <person name="Wu X."/>
            <person name="de Brujin I."/>
            <person name="Lundin D."/>
            <person name="Andersson A."/>
            <person name="Bertilsson S."/>
            <person name="Dopson M."/>
        </authorList>
    </citation>
    <scope>NUCLEOTIDE SEQUENCE</scope>
    <source>
        <strain evidence="1">MM415B01461</strain>
    </source>
</reference>
<protein>
    <submittedName>
        <fullName evidence="1">Uncharacterized protein</fullName>
    </submittedName>
</protein>
<evidence type="ECO:0000313" key="1">
    <source>
        <dbReference type="EMBL" id="QJA58370.1"/>
    </source>
</evidence>
<name>A0A6M3IL77_9ZZZZ</name>
<gene>
    <name evidence="1" type="ORF">MM415B01461_0009</name>
</gene>
<dbReference type="EMBL" id="MT141320">
    <property type="protein sequence ID" value="QJA58370.1"/>
    <property type="molecule type" value="Genomic_DNA"/>
</dbReference>
<sequence length="233" mass="24687">MRVSGSFNGTGATVYLCLGFIPDFVHVWNLQGTQILEAYWNKEMMRAIEVVEGLQNSGASSTISALTIGTGILPYYGGTVLTSTTAGTTTYAEGVYLKKDDRDYRYASAASSPHGLYDAVSNTIDTWTLGTASTHKGNFNADATGTYIGPGSPIKIDGRYYSIVALTAGQGISSEEVTLSHGPTSGDIEFIGGMYTTTPMIAGEVTLDGFVLTNTTINVNDAQCAFEAGTYDR</sequence>
<accession>A0A6M3IL77</accession>
<dbReference type="AlphaFoldDB" id="A0A6M3IL77"/>
<proteinExistence type="predicted"/>